<dbReference type="PROSITE" id="PS50249">
    <property type="entry name" value="MPN"/>
    <property type="match status" value="1"/>
</dbReference>
<keyword evidence="4" id="KW-0862">Zinc</keyword>
<dbReference type="InterPro" id="IPR025657">
    <property type="entry name" value="RadC_JAB"/>
</dbReference>
<dbReference type="EMBL" id="CP138203">
    <property type="protein sequence ID" value="WPC74550.1"/>
    <property type="molecule type" value="Genomic_DNA"/>
</dbReference>
<dbReference type="PANTHER" id="PTHR30471:SF6">
    <property type="entry name" value="UPF0758 PROTEIN VC_0510"/>
    <property type="match status" value="1"/>
</dbReference>
<keyword evidence="8" id="KW-1185">Reference proteome</keyword>
<protein>
    <submittedName>
        <fullName evidence="7">DNA repair protein RadC</fullName>
    </submittedName>
</protein>
<name>A0ABZ0QFC7_9VIBR</name>
<keyword evidence="1" id="KW-0645">Protease</keyword>
<dbReference type="Pfam" id="PF04002">
    <property type="entry name" value="RadC"/>
    <property type="match status" value="1"/>
</dbReference>
<keyword evidence="2" id="KW-0479">Metal-binding</keyword>
<dbReference type="RefSeq" id="WP_261894799.1">
    <property type="nucleotide sequence ID" value="NZ_AP024895.1"/>
</dbReference>
<evidence type="ECO:0000256" key="1">
    <source>
        <dbReference type="ARBA" id="ARBA00022670"/>
    </source>
</evidence>
<gene>
    <name evidence="7" type="primary">radC</name>
    <name evidence="7" type="ORF">R8Z52_04800</name>
</gene>
<accession>A0ABZ0QFC7</accession>
<dbReference type="InterPro" id="IPR037518">
    <property type="entry name" value="MPN"/>
</dbReference>
<reference evidence="7 8" key="1">
    <citation type="submission" date="2023-11" db="EMBL/GenBank/DDBJ databases">
        <title>Plant-associative lifestyle of Vibrio porteresiae and its evolutionary dynamics.</title>
        <authorList>
            <person name="Rameshkumar N."/>
            <person name="Kirti K."/>
        </authorList>
    </citation>
    <scope>NUCLEOTIDE SEQUENCE [LARGE SCALE GENOMIC DNA]</scope>
    <source>
        <strain evidence="7 8">MSSRF30</strain>
    </source>
</reference>
<dbReference type="Gene3D" id="3.40.140.10">
    <property type="entry name" value="Cytidine Deaminase, domain 2"/>
    <property type="match status" value="1"/>
</dbReference>
<dbReference type="InterPro" id="IPR001405">
    <property type="entry name" value="UPF0758"/>
</dbReference>
<evidence type="ECO:0000256" key="4">
    <source>
        <dbReference type="ARBA" id="ARBA00022833"/>
    </source>
</evidence>
<dbReference type="Proteomes" id="UP001304071">
    <property type="component" value="Chromosome 1"/>
</dbReference>
<dbReference type="PANTHER" id="PTHR30471">
    <property type="entry name" value="DNA REPAIR PROTEIN RADC"/>
    <property type="match status" value="1"/>
</dbReference>
<dbReference type="PROSITE" id="PS01302">
    <property type="entry name" value="UPF0758"/>
    <property type="match status" value="1"/>
</dbReference>
<keyword evidence="5" id="KW-0482">Metalloprotease</keyword>
<proteinExistence type="predicted"/>
<feature type="domain" description="MPN" evidence="6">
    <location>
        <begin position="35"/>
        <end position="156"/>
    </location>
</feature>
<dbReference type="InterPro" id="IPR020891">
    <property type="entry name" value="UPF0758_CS"/>
</dbReference>
<evidence type="ECO:0000256" key="2">
    <source>
        <dbReference type="ARBA" id="ARBA00022723"/>
    </source>
</evidence>
<organism evidence="7 8">
    <name type="scientific">Vibrio porteresiae DSM 19223</name>
    <dbReference type="NCBI Taxonomy" id="1123496"/>
    <lineage>
        <taxon>Bacteria</taxon>
        <taxon>Pseudomonadati</taxon>
        <taxon>Pseudomonadota</taxon>
        <taxon>Gammaproteobacteria</taxon>
        <taxon>Vibrionales</taxon>
        <taxon>Vibrionaceae</taxon>
        <taxon>Vibrio</taxon>
    </lineage>
</organism>
<evidence type="ECO:0000256" key="5">
    <source>
        <dbReference type="ARBA" id="ARBA00023049"/>
    </source>
</evidence>
<sequence>MHENNYYFSGPVTADRVLEAAAEILAARSSKPTDSFCNPTVTKSFAACKLQAYESEVFALMLLDNQHRLIAFKELFFGTIDSASVYPREVVKTVLAVNAAAVIFTHNHPSGDPEPSQADRRITTRLIDALGLIDVRVLDHIVVGDTCVSFAERGLL</sequence>
<evidence type="ECO:0000313" key="8">
    <source>
        <dbReference type="Proteomes" id="UP001304071"/>
    </source>
</evidence>
<evidence type="ECO:0000259" key="6">
    <source>
        <dbReference type="PROSITE" id="PS50249"/>
    </source>
</evidence>
<dbReference type="SUPFAM" id="SSF102712">
    <property type="entry name" value="JAB1/MPN domain"/>
    <property type="match status" value="1"/>
</dbReference>
<evidence type="ECO:0000313" key="7">
    <source>
        <dbReference type="EMBL" id="WPC74550.1"/>
    </source>
</evidence>
<keyword evidence="3" id="KW-0378">Hydrolase</keyword>
<evidence type="ECO:0000256" key="3">
    <source>
        <dbReference type="ARBA" id="ARBA00022801"/>
    </source>
</evidence>
<dbReference type="NCBIfam" id="TIGR00608">
    <property type="entry name" value="radc"/>
    <property type="match status" value="1"/>
</dbReference>
<dbReference type="CDD" id="cd08071">
    <property type="entry name" value="MPN_DUF2466"/>
    <property type="match status" value="1"/>
</dbReference>